<name>A0AAV8Q9V1_ENSVE</name>
<protein>
    <submittedName>
        <fullName evidence="2">Uncharacterized protein</fullName>
    </submittedName>
</protein>
<keyword evidence="3" id="KW-1185">Reference proteome</keyword>
<evidence type="ECO:0000313" key="3">
    <source>
        <dbReference type="Proteomes" id="UP001222027"/>
    </source>
</evidence>
<comment type="caution">
    <text evidence="2">The sequence shown here is derived from an EMBL/GenBank/DDBJ whole genome shotgun (WGS) entry which is preliminary data.</text>
</comment>
<dbReference type="AlphaFoldDB" id="A0AAV8Q9V1"/>
<evidence type="ECO:0000313" key="2">
    <source>
        <dbReference type="EMBL" id="KAJ8470034.1"/>
    </source>
</evidence>
<gene>
    <name evidence="2" type="ORF">OPV22_024377</name>
</gene>
<sequence length="174" mass="20000">MTRRLFWCVEWIGRRWYVQRPLHSSGNLFSPYKLDPETLLPLRCGLASAPCRREKSPPSVASSPTPSPCRRTAPPSGAPRDLFLGRTSIFSYFLDVVSWVASRCPPPGSVIPTCPPMIFEKQALWTRMTRRLFWCVEWIGRRWHQQSFPAWTFFTTYLILVEPPASSAKPIRCG</sequence>
<feature type="region of interest" description="Disordered" evidence="1">
    <location>
        <begin position="51"/>
        <end position="76"/>
    </location>
</feature>
<dbReference type="Proteomes" id="UP001222027">
    <property type="component" value="Unassembled WGS sequence"/>
</dbReference>
<evidence type="ECO:0000256" key="1">
    <source>
        <dbReference type="SAM" id="MobiDB-lite"/>
    </source>
</evidence>
<organism evidence="2 3">
    <name type="scientific">Ensete ventricosum</name>
    <name type="common">Abyssinian banana</name>
    <name type="synonym">Musa ensete</name>
    <dbReference type="NCBI Taxonomy" id="4639"/>
    <lineage>
        <taxon>Eukaryota</taxon>
        <taxon>Viridiplantae</taxon>
        <taxon>Streptophyta</taxon>
        <taxon>Embryophyta</taxon>
        <taxon>Tracheophyta</taxon>
        <taxon>Spermatophyta</taxon>
        <taxon>Magnoliopsida</taxon>
        <taxon>Liliopsida</taxon>
        <taxon>Zingiberales</taxon>
        <taxon>Musaceae</taxon>
        <taxon>Ensete</taxon>
    </lineage>
</organism>
<reference evidence="2 3" key="1">
    <citation type="submission" date="2022-12" db="EMBL/GenBank/DDBJ databases">
        <title>Chromosome-scale assembly of the Ensete ventricosum genome.</title>
        <authorList>
            <person name="Dussert Y."/>
            <person name="Stocks J."/>
            <person name="Wendawek A."/>
            <person name="Woldeyes F."/>
            <person name="Nichols R.A."/>
            <person name="Borrell J.S."/>
        </authorList>
    </citation>
    <scope>NUCLEOTIDE SEQUENCE [LARGE SCALE GENOMIC DNA]</scope>
    <source>
        <strain evidence="3">cv. Maze</strain>
        <tissue evidence="2">Seeds</tissue>
    </source>
</reference>
<dbReference type="EMBL" id="JAQQAF010000007">
    <property type="protein sequence ID" value="KAJ8470034.1"/>
    <property type="molecule type" value="Genomic_DNA"/>
</dbReference>
<proteinExistence type="predicted"/>
<accession>A0AAV8Q9V1</accession>